<dbReference type="Gene3D" id="3.40.50.2300">
    <property type="match status" value="1"/>
</dbReference>
<evidence type="ECO:0000313" key="4">
    <source>
        <dbReference type="Proteomes" id="UP001597641"/>
    </source>
</evidence>
<comment type="caution">
    <text evidence="3">The sequence shown here is derived from an EMBL/GenBank/DDBJ whole genome shotgun (WGS) entry which is preliminary data.</text>
</comment>
<dbReference type="InterPro" id="IPR001789">
    <property type="entry name" value="Sig_transdc_resp-reg_receiver"/>
</dbReference>
<dbReference type="PROSITE" id="PS50110">
    <property type="entry name" value="RESPONSE_REGULATORY"/>
    <property type="match status" value="1"/>
</dbReference>
<accession>A0ABW6C122</accession>
<protein>
    <submittedName>
        <fullName evidence="3">Response regulator</fullName>
    </submittedName>
</protein>
<dbReference type="SMART" id="SM00448">
    <property type="entry name" value="REC"/>
    <property type="match status" value="1"/>
</dbReference>
<evidence type="ECO:0000313" key="3">
    <source>
        <dbReference type="EMBL" id="MFD3003470.1"/>
    </source>
</evidence>
<dbReference type="EMBL" id="JBHUOX010000030">
    <property type="protein sequence ID" value="MFD3003470.1"/>
    <property type="molecule type" value="Genomic_DNA"/>
</dbReference>
<keyword evidence="4" id="KW-1185">Reference proteome</keyword>
<dbReference type="InterPro" id="IPR052048">
    <property type="entry name" value="ST_Response_Regulator"/>
</dbReference>
<feature type="modified residue" description="4-aspartylphosphate" evidence="1">
    <location>
        <position position="62"/>
    </location>
</feature>
<name>A0ABW6C122_9BACT</name>
<sequence>MKQVERVLVIDDDINFVFLTKRLLSSVGIGKQVEIAYNGAQGLTHIREAASQGRLPQLILLDIKMPLMDGFTFMEELVKLNMNLTDTRIVLLSSSQSPWDREKAAKSPAAAFLHKPLTKDKLRSIMA</sequence>
<dbReference type="PANTHER" id="PTHR43228">
    <property type="entry name" value="TWO-COMPONENT RESPONSE REGULATOR"/>
    <property type="match status" value="1"/>
</dbReference>
<dbReference type="Pfam" id="PF00072">
    <property type="entry name" value="Response_reg"/>
    <property type="match status" value="1"/>
</dbReference>
<organism evidence="3 4">
    <name type="scientific">Pontibacter toksunensis</name>
    <dbReference type="NCBI Taxonomy" id="1332631"/>
    <lineage>
        <taxon>Bacteria</taxon>
        <taxon>Pseudomonadati</taxon>
        <taxon>Bacteroidota</taxon>
        <taxon>Cytophagia</taxon>
        <taxon>Cytophagales</taxon>
        <taxon>Hymenobacteraceae</taxon>
        <taxon>Pontibacter</taxon>
    </lineage>
</organism>
<dbReference type="Proteomes" id="UP001597641">
    <property type="component" value="Unassembled WGS sequence"/>
</dbReference>
<keyword evidence="1" id="KW-0597">Phosphoprotein</keyword>
<reference evidence="4" key="1">
    <citation type="journal article" date="2019" name="Int. J. Syst. Evol. Microbiol.">
        <title>The Global Catalogue of Microorganisms (GCM) 10K type strain sequencing project: providing services to taxonomists for standard genome sequencing and annotation.</title>
        <authorList>
            <consortium name="The Broad Institute Genomics Platform"/>
            <consortium name="The Broad Institute Genome Sequencing Center for Infectious Disease"/>
            <person name="Wu L."/>
            <person name="Ma J."/>
        </authorList>
    </citation>
    <scope>NUCLEOTIDE SEQUENCE [LARGE SCALE GENOMIC DNA]</scope>
    <source>
        <strain evidence="4">KCTC 23984</strain>
    </source>
</reference>
<feature type="domain" description="Response regulatory" evidence="2">
    <location>
        <begin position="6"/>
        <end position="127"/>
    </location>
</feature>
<evidence type="ECO:0000256" key="1">
    <source>
        <dbReference type="PROSITE-ProRule" id="PRU00169"/>
    </source>
</evidence>
<dbReference type="SUPFAM" id="SSF52172">
    <property type="entry name" value="CheY-like"/>
    <property type="match status" value="1"/>
</dbReference>
<dbReference type="PANTHER" id="PTHR43228:SF1">
    <property type="entry name" value="TWO-COMPONENT RESPONSE REGULATOR ARR22"/>
    <property type="match status" value="1"/>
</dbReference>
<dbReference type="InterPro" id="IPR011006">
    <property type="entry name" value="CheY-like_superfamily"/>
</dbReference>
<evidence type="ECO:0000259" key="2">
    <source>
        <dbReference type="PROSITE" id="PS50110"/>
    </source>
</evidence>
<gene>
    <name evidence="3" type="ORF">ACFS7Z_24140</name>
</gene>
<dbReference type="RefSeq" id="WP_377490927.1">
    <property type="nucleotide sequence ID" value="NZ_JBHUOX010000030.1"/>
</dbReference>
<proteinExistence type="predicted"/>